<dbReference type="AlphaFoldDB" id="A0A8S1VM95"/>
<evidence type="ECO:0000313" key="1">
    <source>
        <dbReference type="EMBL" id="CAD8178037.1"/>
    </source>
</evidence>
<protein>
    <submittedName>
        <fullName evidence="1">Uncharacterized protein</fullName>
    </submittedName>
</protein>
<gene>
    <name evidence="1" type="ORF">PPENT_87.1.T0680233</name>
</gene>
<evidence type="ECO:0000313" key="2">
    <source>
        <dbReference type="Proteomes" id="UP000689195"/>
    </source>
</evidence>
<accession>A0A8S1VM95</accession>
<keyword evidence="2" id="KW-1185">Reference proteome</keyword>
<proteinExistence type="predicted"/>
<comment type="caution">
    <text evidence="1">The sequence shown here is derived from an EMBL/GenBank/DDBJ whole genome shotgun (WGS) entry which is preliminary data.</text>
</comment>
<organism evidence="1 2">
    <name type="scientific">Paramecium pentaurelia</name>
    <dbReference type="NCBI Taxonomy" id="43138"/>
    <lineage>
        <taxon>Eukaryota</taxon>
        <taxon>Sar</taxon>
        <taxon>Alveolata</taxon>
        <taxon>Ciliophora</taxon>
        <taxon>Intramacronucleata</taxon>
        <taxon>Oligohymenophorea</taxon>
        <taxon>Peniculida</taxon>
        <taxon>Parameciidae</taxon>
        <taxon>Paramecium</taxon>
    </lineage>
</organism>
<sequence>MFKPKMIENQNNLHCQNKHGQPVHLVVLDPKLDKKQRLLCTDCMENFESDAKTIGVKKIIQIIEDNIKQTMSDLEGITQQTVQQLQICKRNIQELKAYFMKLFDSLISIAEEWTQNLFTLIQQSKQYNLYDESWMAKLLIILNQYIQDKDKVNFNEIKQKFTNIICSIHPQKRKIRLKLIDYSVKQSVGCQDIVFDSSGSIIVSTQSKDIKVWSFLNGKIQLTNILQGLLNGFNVQFIVRNRILLFQVTRPQDAGNNRTQVIGQVHNLIKNIKICNLIYYFLEVMINQLKYGRLILIKNIDIHLLLYQHYNEVLALSLNQSETLLVSCAGDDNEIIIGKEENKLNEIYNIEGIKYNKIYNDDGYKLV</sequence>
<dbReference type="Proteomes" id="UP000689195">
    <property type="component" value="Unassembled WGS sequence"/>
</dbReference>
<reference evidence="1" key="1">
    <citation type="submission" date="2021-01" db="EMBL/GenBank/DDBJ databases">
        <authorList>
            <consortium name="Genoscope - CEA"/>
            <person name="William W."/>
        </authorList>
    </citation>
    <scope>NUCLEOTIDE SEQUENCE</scope>
</reference>
<name>A0A8S1VM95_9CILI</name>
<dbReference type="OrthoDB" id="312293at2759"/>
<dbReference type="EMBL" id="CAJJDO010000068">
    <property type="protein sequence ID" value="CAD8178037.1"/>
    <property type="molecule type" value="Genomic_DNA"/>
</dbReference>